<reference evidence="2" key="3">
    <citation type="submission" date="2018-07" db="EMBL/GenBank/DDBJ databases">
        <title>WGS assembly of Glycine max.</title>
        <authorList>
            <person name="Schmutz J."/>
            <person name="Cannon S."/>
            <person name="Schlueter J."/>
            <person name="Ma J."/>
            <person name="Mitros T."/>
            <person name="Nelson W."/>
            <person name="Hyten D."/>
            <person name="Song Q."/>
            <person name="Thelen J."/>
            <person name="Cheng J."/>
            <person name="Xu D."/>
            <person name="Hellsten U."/>
            <person name="May G."/>
            <person name="Yu Y."/>
            <person name="Sakurai T."/>
            <person name="Umezawa T."/>
            <person name="Bhattacharyya M."/>
            <person name="Sandhu D."/>
            <person name="Valliyodan B."/>
            <person name="Lindquist E."/>
            <person name="Peto M."/>
            <person name="Grant D."/>
            <person name="Shu S."/>
            <person name="Goodstein D."/>
            <person name="Barry K."/>
            <person name="Futrell-Griggs M."/>
            <person name="Abernathy B."/>
            <person name="Du J."/>
            <person name="Tian Z."/>
            <person name="Zhu L."/>
            <person name="Gill N."/>
            <person name="Joshi T."/>
            <person name="Libault M."/>
            <person name="Sethuraman A."/>
            <person name="Zhang X."/>
            <person name="Shinozaki K."/>
            <person name="Nguyen H."/>
            <person name="Wing R."/>
            <person name="Cregan P."/>
            <person name="Specht J."/>
            <person name="Grimwood J."/>
            <person name="Rokhsar D."/>
            <person name="Stacey G."/>
            <person name="Shoemaker R."/>
            <person name="Jackson S."/>
        </authorList>
    </citation>
    <scope>NUCLEOTIDE SEQUENCE</scope>
    <source>
        <tissue evidence="2">Callus</tissue>
    </source>
</reference>
<dbReference type="InParanoid" id="A0A0R0FLT4"/>
<protein>
    <recommendedName>
        <fullName evidence="1">DUF8040 domain-containing protein</fullName>
    </recommendedName>
</protein>
<keyword evidence="4" id="KW-1185">Reference proteome</keyword>
<dbReference type="PANTHER" id="PTHR22930:SF228">
    <property type="entry name" value="PROTEIN ALP1-LIKE"/>
    <property type="match status" value="1"/>
</dbReference>
<dbReference type="Pfam" id="PF26138">
    <property type="entry name" value="DUF8040"/>
    <property type="match status" value="1"/>
</dbReference>
<accession>A0A0R0FLT4</accession>
<dbReference type="InterPro" id="IPR045249">
    <property type="entry name" value="HARBI1-like"/>
</dbReference>
<evidence type="ECO:0000313" key="2">
    <source>
        <dbReference type="EMBL" id="KRH04370.1"/>
    </source>
</evidence>
<dbReference type="InterPro" id="IPR058353">
    <property type="entry name" value="DUF8040"/>
</dbReference>
<dbReference type="AlphaFoldDB" id="A0A0R0FLT4"/>
<evidence type="ECO:0000313" key="3">
    <source>
        <dbReference type="EnsemblPlants" id="KRH04370"/>
    </source>
</evidence>
<sequence length="250" mass="29411">MLRLEKHVFNQLCIELVEHGLKGSKRMGVQEMVTMFVHMLGNRNIQERFQHSAETVRCYIRAIDGTHIQCTELDMAMGRVGYGYCLPNPLPRLLNIFPYPYPIPDGFEFIVPSSYPSGKYYLVDVGYPTPIGYIGPYRCECYHLLEFRRSSDFANYNEVFNYYHSSLRSIIDITFGFKFETQVQIFIATITIHNSITRKFLIDYEFLHYEDENIIGAEKENHVGEDQPFTFNYDFFNRDESCTRFNSRLN</sequence>
<feature type="domain" description="DUF8040" evidence="1">
    <location>
        <begin position="1"/>
        <end position="62"/>
    </location>
</feature>
<proteinExistence type="predicted"/>
<dbReference type="Gramene" id="KRH04370">
    <property type="protein sequence ID" value="KRH04370"/>
    <property type="gene ID" value="GLYMA_17G157800"/>
</dbReference>
<dbReference type="PANTHER" id="PTHR22930">
    <property type="match status" value="1"/>
</dbReference>
<evidence type="ECO:0000259" key="1">
    <source>
        <dbReference type="Pfam" id="PF26138"/>
    </source>
</evidence>
<organism evidence="2">
    <name type="scientific">Glycine max</name>
    <name type="common">Soybean</name>
    <name type="synonym">Glycine hispida</name>
    <dbReference type="NCBI Taxonomy" id="3847"/>
    <lineage>
        <taxon>Eukaryota</taxon>
        <taxon>Viridiplantae</taxon>
        <taxon>Streptophyta</taxon>
        <taxon>Embryophyta</taxon>
        <taxon>Tracheophyta</taxon>
        <taxon>Spermatophyta</taxon>
        <taxon>Magnoliopsida</taxon>
        <taxon>eudicotyledons</taxon>
        <taxon>Gunneridae</taxon>
        <taxon>Pentapetalae</taxon>
        <taxon>rosids</taxon>
        <taxon>fabids</taxon>
        <taxon>Fabales</taxon>
        <taxon>Fabaceae</taxon>
        <taxon>Papilionoideae</taxon>
        <taxon>50 kb inversion clade</taxon>
        <taxon>NPAAA clade</taxon>
        <taxon>indigoferoid/millettioid clade</taxon>
        <taxon>Phaseoleae</taxon>
        <taxon>Glycine</taxon>
        <taxon>Glycine subgen. Soja</taxon>
    </lineage>
</organism>
<reference evidence="2 3" key="1">
    <citation type="journal article" date="2010" name="Nature">
        <title>Genome sequence of the palaeopolyploid soybean.</title>
        <authorList>
            <person name="Schmutz J."/>
            <person name="Cannon S.B."/>
            <person name="Schlueter J."/>
            <person name="Ma J."/>
            <person name="Mitros T."/>
            <person name="Nelson W."/>
            <person name="Hyten D.L."/>
            <person name="Song Q."/>
            <person name="Thelen J.J."/>
            <person name="Cheng J."/>
            <person name="Xu D."/>
            <person name="Hellsten U."/>
            <person name="May G.D."/>
            <person name="Yu Y."/>
            <person name="Sakurai T."/>
            <person name="Umezawa T."/>
            <person name="Bhattacharyya M.K."/>
            <person name="Sandhu D."/>
            <person name="Valliyodan B."/>
            <person name="Lindquist E."/>
            <person name="Peto M."/>
            <person name="Grant D."/>
            <person name="Shu S."/>
            <person name="Goodstein D."/>
            <person name="Barry K."/>
            <person name="Futrell-Griggs M."/>
            <person name="Abernathy B."/>
            <person name="Du J."/>
            <person name="Tian Z."/>
            <person name="Zhu L."/>
            <person name="Gill N."/>
            <person name="Joshi T."/>
            <person name="Libault M."/>
            <person name="Sethuraman A."/>
            <person name="Zhang X.-C."/>
            <person name="Shinozaki K."/>
            <person name="Nguyen H.T."/>
            <person name="Wing R.A."/>
            <person name="Cregan P."/>
            <person name="Specht J."/>
            <person name="Grimwood J."/>
            <person name="Rokhsar D."/>
            <person name="Stacey G."/>
            <person name="Shoemaker R.C."/>
            <person name="Jackson S.A."/>
        </authorList>
    </citation>
    <scope>NUCLEOTIDE SEQUENCE</scope>
    <source>
        <strain evidence="3">cv. Williams 82</strain>
        <tissue evidence="2">Callus</tissue>
    </source>
</reference>
<name>A0A0R0FLT4_SOYBN</name>
<gene>
    <name evidence="2" type="ORF">GLYMA_17G157800</name>
</gene>
<dbReference type="Proteomes" id="UP000008827">
    <property type="component" value="Chromosome 17"/>
</dbReference>
<reference evidence="3" key="2">
    <citation type="submission" date="2018-02" db="UniProtKB">
        <authorList>
            <consortium name="EnsemblPlants"/>
        </authorList>
    </citation>
    <scope>IDENTIFICATION</scope>
    <source>
        <strain evidence="3">Williams 82</strain>
    </source>
</reference>
<dbReference type="EnsemblPlants" id="KRH04370">
    <property type="protein sequence ID" value="KRH04370"/>
    <property type="gene ID" value="GLYMA_17G157800"/>
</dbReference>
<dbReference type="EMBL" id="CM000850">
    <property type="protein sequence ID" value="KRH04370.1"/>
    <property type="molecule type" value="Genomic_DNA"/>
</dbReference>
<evidence type="ECO:0000313" key="4">
    <source>
        <dbReference type="Proteomes" id="UP000008827"/>
    </source>
</evidence>